<dbReference type="PROSITE" id="PS51155">
    <property type="entry name" value="CHIT_BIND_RR_2"/>
    <property type="match status" value="1"/>
</dbReference>
<keyword evidence="1" id="KW-0193">Cuticle</keyword>
<sequence>MDLNTLEEREAVTTTNRSFAYAKAQAIKKAGGSPGTSSYFRRDPYGPNTYAFGFEVSDNRTGNIQFRDERRYVNGSVEGSFGHVRPDGRVIVTHFLSDNERGFLHETRTFEAGDTQRWQAHWPTKRPVILLQHPQGMPIGAVIYDKNLH</sequence>
<protein>
    <submittedName>
        <fullName evidence="2">(Mediterranean fruit fly) hypothetical protein</fullName>
    </submittedName>
</protein>
<dbReference type="Pfam" id="PF00379">
    <property type="entry name" value="Chitin_bind_4"/>
    <property type="match status" value="1"/>
</dbReference>
<dbReference type="GO" id="GO:0042302">
    <property type="term" value="F:structural constituent of cuticle"/>
    <property type="evidence" value="ECO:0007669"/>
    <property type="project" value="UniProtKB-UniRule"/>
</dbReference>
<dbReference type="InterPro" id="IPR000618">
    <property type="entry name" value="Insect_cuticle"/>
</dbReference>
<name>A0A811V418_CERCA</name>
<evidence type="ECO:0000313" key="2">
    <source>
        <dbReference type="EMBL" id="CAD7004607.1"/>
    </source>
</evidence>
<evidence type="ECO:0000256" key="1">
    <source>
        <dbReference type="PROSITE-ProRule" id="PRU00497"/>
    </source>
</evidence>
<proteinExistence type="predicted"/>
<comment type="caution">
    <text evidence="2">The sequence shown here is derived from an EMBL/GenBank/DDBJ whole genome shotgun (WGS) entry which is preliminary data.</text>
</comment>
<accession>A0A811V418</accession>
<keyword evidence="3" id="KW-1185">Reference proteome</keyword>
<reference evidence="2" key="1">
    <citation type="submission" date="2020-11" db="EMBL/GenBank/DDBJ databases">
        <authorList>
            <person name="Whitehead M."/>
        </authorList>
    </citation>
    <scope>NUCLEOTIDE SEQUENCE</scope>
    <source>
        <strain evidence="2">EGII</strain>
    </source>
</reference>
<dbReference type="Proteomes" id="UP000606786">
    <property type="component" value="Unassembled WGS sequence"/>
</dbReference>
<evidence type="ECO:0000313" key="3">
    <source>
        <dbReference type="Proteomes" id="UP000606786"/>
    </source>
</evidence>
<dbReference type="EMBL" id="CAJHJT010000034">
    <property type="protein sequence ID" value="CAD7004607.1"/>
    <property type="molecule type" value="Genomic_DNA"/>
</dbReference>
<organism evidence="2 3">
    <name type="scientific">Ceratitis capitata</name>
    <name type="common">Mediterranean fruit fly</name>
    <name type="synonym">Tephritis capitata</name>
    <dbReference type="NCBI Taxonomy" id="7213"/>
    <lineage>
        <taxon>Eukaryota</taxon>
        <taxon>Metazoa</taxon>
        <taxon>Ecdysozoa</taxon>
        <taxon>Arthropoda</taxon>
        <taxon>Hexapoda</taxon>
        <taxon>Insecta</taxon>
        <taxon>Pterygota</taxon>
        <taxon>Neoptera</taxon>
        <taxon>Endopterygota</taxon>
        <taxon>Diptera</taxon>
        <taxon>Brachycera</taxon>
        <taxon>Muscomorpha</taxon>
        <taxon>Tephritoidea</taxon>
        <taxon>Tephritidae</taxon>
        <taxon>Ceratitis</taxon>
        <taxon>Ceratitis</taxon>
    </lineage>
</organism>
<gene>
    <name evidence="2" type="ORF">CCAP1982_LOCUS13002</name>
</gene>
<dbReference type="OrthoDB" id="8021718at2759"/>
<dbReference type="AlphaFoldDB" id="A0A811V418"/>